<gene>
    <name evidence="3" type="ORF">VXJ25_01420</name>
</gene>
<dbReference type="PANTHER" id="PTHR35936:SF17">
    <property type="entry name" value="ARGININE-BINDING EXTRACELLULAR PROTEIN ARTP"/>
    <property type="match status" value="1"/>
</dbReference>
<evidence type="ECO:0000256" key="1">
    <source>
        <dbReference type="ARBA" id="ARBA00022729"/>
    </source>
</evidence>
<sequence>MGKQLGRGADISRRSFVGGVGLSVAALALAGCAPRGTRWETGQAATTPAASAGGRTLEEIRASKRLDIAVLSDAAPLGYINSFGNYVGYDIYLAGRLATELGAVANYVACDPADRLGALADGRADIVVAALPVTDEVAAAADLSMPYLRTTHCLVSRKDAFLGDLAEAAGRTVIACEGTEAASVLAGTPEVGQRLVSSYSDAGRALEAGEGDALLADFLFATDWASEHAGFAASEPGIGGWRLCAVGVPKGSAELLERINETMGALGGTSFFTWDYKQNLRPVLGEGFDLRQVVVEGGKVLADAGA</sequence>
<dbReference type="RefSeq" id="WP_330957425.1">
    <property type="nucleotide sequence ID" value="NZ_JAZGJQ010000001.1"/>
</dbReference>
<dbReference type="Gene3D" id="3.40.190.10">
    <property type="entry name" value="Periplasmic binding protein-like II"/>
    <property type="match status" value="2"/>
</dbReference>
<organism evidence="3 4">
    <name type="scientific">Olsenella absiana</name>
    <dbReference type="NCBI Taxonomy" id="3115222"/>
    <lineage>
        <taxon>Bacteria</taxon>
        <taxon>Bacillati</taxon>
        <taxon>Actinomycetota</taxon>
        <taxon>Coriobacteriia</taxon>
        <taxon>Coriobacteriales</taxon>
        <taxon>Atopobiaceae</taxon>
        <taxon>Olsenella</taxon>
    </lineage>
</organism>
<dbReference type="PROSITE" id="PS51257">
    <property type="entry name" value="PROKAR_LIPOPROTEIN"/>
    <property type="match status" value="1"/>
</dbReference>
<dbReference type="InterPro" id="IPR006311">
    <property type="entry name" value="TAT_signal"/>
</dbReference>
<feature type="domain" description="Solute-binding protein family 3/N-terminal" evidence="2">
    <location>
        <begin position="65"/>
        <end position="283"/>
    </location>
</feature>
<evidence type="ECO:0000259" key="2">
    <source>
        <dbReference type="SMART" id="SM00062"/>
    </source>
</evidence>
<accession>A0ABU7R7U0</accession>
<dbReference type="Proteomes" id="UP001332931">
    <property type="component" value="Unassembled WGS sequence"/>
</dbReference>
<proteinExistence type="predicted"/>
<name>A0ABU7R7U0_9ACTN</name>
<dbReference type="EMBL" id="JAZGJQ010000001">
    <property type="protein sequence ID" value="MEE6146661.1"/>
    <property type="molecule type" value="Genomic_DNA"/>
</dbReference>
<dbReference type="InterPro" id="IPR001638">
    <property type="entry name" value="Solute-binding_3/MltF_N"/>
</dbReference>
<dbReference type="SUPFAM" id="SSF53850">
    <property type="entry name" value="Periplasmic binding protein-like II"/>
    <property type="match status" value="1"/>
</dbReference>
<evidence type="ECO:0000313" key="4">
    <source>
        <dbReference type="Proteomes" id="UP001332931"/>
    </source>
</evidence>
<reference evidence="3 4" key="1">
    <citation type="submission" date="2024-01" db="EMBL/GenBank/DDBJ databases">
        <title>Description of Olsenella sp. nov., isolated from pig feces.</title>
        <authorList>
            <person name="Chang Y.-H."/>
        </authorList>
    </citation>
    <scope>NUCLEOTIDE SEQUENCE [LARGE SCALE GENOMIC DNA]</scope>
    <source>
        <strain evidence="3 4">YH-ols2223</strain>
    </source>
</reference>
<evidence type="ECO:0000313" key="3">
    <source>
        <dbReference type="EMBL" id="MEE6146661.1"/>
    </source>
</evidence>
<keyword evidence="1" id="KW-0732">Signal</keyword>
<dbReference type="PANTHER" id="PTHR35936">
    <property type="entry name" value="MEMBRANE-BOUND LYTIC MUREIN TRANSGLYCOSYLASE F"/>
    <property type="match status" value="1"/>
</dbReference>
<dbReference type="Pfam" id="PF00497">
    <property type="entry name" value="SBP_bac_3"/>
    <property type="match status" value="1"/>
</dbReference>
<dbReference type="PROSITE" id="PS51318">
    <property type="entry name" value="TAT"/>
    <property type="match status" value="1"/>
</dbReference>
<comment type="caution">
    <text evidence="3">The sequence shown here is derived from an EMBL/GenBank/DDBJ whole genome shotgun (WGS) entry which is preliminary data.</text>
</comment>
<keyword evidence="4" id="KW-1185">Reference proteome</keyword>
<dbReference type="SMART" id="SM00062">
    <property type="entry name" value="PBPb"/>
    <property type="match status" value="1"/>
</dbReference>
<protein>
    <submittedName>
        <fullName evidence="3">Transporter substrate-binding domain-containing protein</fullName>
    </submittedName>
</protein>